<keyword evidence="3" id="KW-1185">Reference proteome</keyword>
<proteinExistence type="predicted"/>
<evidence type="ECO:0000256" key="1">
    <source>
        <dbReference type="SAM" id="SignalP"/>
    </source>
</evidence>
<evidence type="ECO:0008006" key="4">
    <source>
        <dbReference type="Google" id="ProtNLM"/>
    </source>
</evidence>
<dbReference type="Proteomes" id="UP000183071">
    <property type="component" value="Unassembled WGS sequence"/>
</dbReference>
<organism evidence="2 3">
    <name type="scientific">Polaribacter dokdonensis DSW-5</name>
    <dbReference type="NCBI Taxonomy" id="1300348"/>
    <lineage>
        <taxon>Bacteria</taxon>
        <taxon>Pseudomonadati</taxon>
        <taxon>Bacteroidota</taxon>
        <taxon>Flavobacteriia</taxon>
        <taxon>Flavobacteriales</taxon>
        <taxon>Flavobacteriaceae</taxon>
    </lineage>
</organism>
<comment type="caution">
    <text evidence="2">The sequence shown here is derived from an EMBL/GenBank/DDBJ whole genome shotgun (WGS) entry which is preliminary data.</text>
</comment>
<dbReference type="RefSeq" id="WP_053974124.1">
    <property type="nucleotide sequence ID" value="NZ_FNUE01000001.1"/>
</dbReference>
<reference evidence="2 3" key="1">
    <citation type="submission" date="2016-10" db="EMBL/GenBank/DDBJ databases">
        <authorList>
            <person name="Varghese N."/>
            <person name="Submissions S."/>
        </authorList>
    </citation>
    <scope>NUCLEOTIDE SEQUENCE [LARGE SCALE GENOMIC DNA]</scope>
    <source>
        <strain evidence="2 3">DSW-5</strain>
    </source>
</reference>
<feature type="signal peptide" evidence="1">
    <location>
        <begin position="1"/>
        <end position="21"/>
    </location>
</feature>
<gene>
    <name evidence="2" type="ORF">SAMN05444353_0223</name>
</gene>
<evidence type="ECO:0000313" key="3">
    <source>
        <dbReference type="Proteomes" id="UP000183071"/>
    </source>
</evidence>
<dbReference type="EMBL" id="FNUE01000001">
    <property type="protein sequence ID" value="SED98378.1"/>
    <property type="molecule type" value="Genomic_DNA"/>
</dbReference>
<sequence>MNFKIKILASVCLLLSGLSMAQSPVNGFMKKAGKGALVLSYSQESYSKVFLVPNKVDGVPVFNDVTISSVSFFGEIGISDNFNVVLNVPYIKAKGNASEAVLANNGFENERSGIQDLKVYAKYRLHTFNFDNSSLDLIGAAGIETPLGNYNANEGLQSIIAIGNEATSYNAMGIATFKLNSGFFTTGQLGYSFRDNQVPNALLSELKIGYASSKFYVDAFVANQLSDDEGVDILGEGFTGFFPATRVNYTRIGINGFVPLTEDFGLTAGANAYVSGRNLGQSTGAYGGVVFSF</sequence>
<feature type="chain" id="PRO_5046138532" description="Transporter" evidence="1">
    <location>
        <begin position="22"/>
        <end position="293"/>
    </location>
</feature>
<protein>
    <recommendedName>
        <fullName evidence="4">Transporter</fullName>
    </recommendedName>
</protein>
<keyword evidence="1" id="KW-0732">Signal</keyword>
<evidence type="ECO:0000313" key="2">
    <source>
        <dbReference type="EMBL" id="SED98378.1"/>
    </source>
</evidence>
<name>A0A1H5F5G2_9FLAO</name>
<accession>A0A1H5F5G2</accession>